<reference evidence="3" key="1">
    <citation type="journal article" date="2019" name="Int. J. Syst. Evol. Microbiol.">
        <title>The Global Catalogue of Microorganisms (GCM) 10K type strain sequencing project: providing services to taxonomists for standard genome sequencing and annotation.</title>
        <authorList>
            <consortium name="The Broad Institute Genomics Platform"/>
            <consortium name="The Broad Institute Genome Sequencing Center for Infectious Disease"/>
            <person name="Wu L."/>
            <person name="Ma J."/>
        </authorList>
    </citation>
    <scope>NUCLEOTIDE SEQUENCE [LARGE SCALE GENOMIC DNA]</scope>
    <source>
        <strain evidence="3">JCM 11136</strain>
    </source>
</reference>
<dbReference type="PANTHER" id="PTHR43844">
    <property type="entry name" value="METHIONINE SYNTHASE"/>
    <property type="match status" value="1"/>
</dbReference>
<dbReference type="CDD" id="cd03311">
    <property type="entry name" value="CIMS_C_terminal_like"/>
    <property type="match status" value="1"/>
</dbReference>
<evidence type="ECO:0000313" key="3">
    <source>
        <dbReference type="Proteomes" id="UP001501578"/>
    </source>
</evidence>
<organism evidence="2 3">
    <name type="scientific">Nonomuraea longicatena</name>
    <dbReference type="NCBI Taxonomy" id="83682"/>
    <lineage>
        <taxon>Bacteria</taxon>
        <taxon>Bacillati</taxon>
        <taxon>Actinomycetota</taxon>
        <taxon>Actinomycetes</taxon>
        <taxon>Streptosporangiales</taxon>
        <taxon>Streptosporangiaceae</taxon>
        <taxon>Nonomuraea</taxon>
    </lineage>
</organism>
<accession>A0ABP4AEQ0</accession>
<dbReference type="Pfam" id="PF01717">
    <property type="entry name" value="Meth_synt_2"/>
    <property type="match status" value="1"/>
</dbReference>
<protein>
    <submittedName>
        <fullName evidence="2">Cobalamin-independent methionine synthase II family protein</fullName>
    </submittedName>
</protein>
<dbReference type="InterPro" id="IPR002629">
    <property type="entry name" value="Met_Synth_C/arc"/>
</dbReference>
<comment type="caution">
    <text evidence="2">The sequence shown here is derived from an EMBL/GenBank/DDBJ whole genome shotgun (WGS) entry which is preliminary data.</text>
</comment>
<gene>
    <name evidence="2" type="ORF">GCM10009560_42140</name>
</gene>
<evidence type="ECO:0000313" key="2">
    <source>
        <dbReference type="EMBL" id="GAA0934678.1"/>
    </source>
</evidence>
<dbReference type="InterPro" id="IPR038071">
    <property type="entry name" value="UROD/MetE-like_sf"/>
</dbReference>
<feature type="domain" description="Cobalamin-independent methionine synthase MetE C-terminal/archaeal" evidence="1">
    <location>
        <begin position="35"/>
        <end position="324"/>
    </location>
</feature>
<dbReference type="EMBL" id="BAAAHQ010000021">
    <property type="protein sequence ID" value="GAA0934678.1"/>
    <property type="molecule type" value="Genomic_DNA"/>
</dbReference>
<evidence type="ECO:0000259" key="1">
    <source>
        <dbReference type="Pfam" id="PF01717"/>
    </source>
</evidence>
<dbReference type="Proteomes" id="UP001501578">
    <property type="component" value="Unassembled WGS sequence"/>
</dbReference>
<dbReference type="SUPFAM" id="SSF51726">
    <property type="entry name" value="UROD/MetE-like"/>
    <property type="match status" value="1"/>
</dbReference>
<dbReference type="Gene3D" id="3.20.20.210">
    <property type="match status" value="1"/>
</dbReference>
<proteinExistence type="predicted"/>
<sequence>MVNRPVAIYAHGMTLPTEPIGSIPRPAQVLAASPSELAEAQEQAVRDTIARLEALGSPVVTDGEQSKPSFATYPIAGLANLSPDGVVIPFADGHQRQLPCLTAGPFRYQVNAEKYLRAAQAHASVPVKQAVIAPSALSLLYPSAGIDGYSREAFLDDLVDAAEADIRGCLDAGAHVVQLDFTEGRLSLKLDPSGGVLDDFVAVNNRVLERFSAAERARIGVHTCPGGDQDSTHSLDIDYAGLLPKLFQLKAGNFYLQLASEPDPDKVLAVAADHLPADARIFVGVTDPVDPVVETPEQVRDRVLAAARHLPADRLGTCDDCGFSPFADDTSTSREVAFAKIEARVQGTALAAAALGI</sequence>
<keyword evidence="3" id="KW-1185">Reference proteome</keyword>
<name>A0ABP4AEQ0_9ACTN</name>
<dbReference type="PANTHER" id="PTHR43844:SF2">
    <property type="entry name" value="SYNTHASE, VITAMIN-B12 INDEPENDENT, PUTATIVE (AFU_ORTHOLOGUE AFUA_3G12060)-RELATED"/>
    <property type="match status" value="1"/>
</dbReference>